<name>A0A0A8H8T6_9BACT</name>
<feature type="transmembrane region" description="Helical" evidence="5">
    <location>
        <begin position="109"/>
        <end position="130"/>
    </location>
</feature>
<evidence type="ECO:0000256" key="5">
    <source>
        <dbReference type="SAM" id="Phobius"/>
    </source>
</evidence>
<dbReference type="InterPro" id="IPR052719">
    <property type="entry name" value="CvpA-like"/>
</dbReference>
<feature type="transmembrane region" description="Helical" evidence="5">
    <location>
        <begin position="6"/>
        <end position="24"/>
    </location>
</feature>
<sequence>MENFSWFDVFILGLTAILGLKGLVSGLFKEIFGLLGIVGGVLLASRYAKEVAEIINNNFYAIENENLAIFAGFLVLLIVIWVACMALGNILSKIFSMSGLGFIDRIGGFLFGSAKIFLIFAILVACINNIEFLNSSLEKYAKNSYILDLLRQTGDFIMNTDITQNSLDKIQKQIIDSNLSLNSEVNHAN</sequence>
<evidence type="ECO:0000313" key="7">
    <source>
        <dbReference type="Proteomes" id="UP000031135"/>
    </source>
</evidence>
<proteinExistence type="predicted"/>
<organism evidence="6 7">
    <name type="scientific">Campylobacter subantarcticus LMG 24374</name>
    <dbReference type="NCBI Taxonomy" id="1388751"/>
    <lineage>
        <taxon>Bacteria</taxon>
        <taxon>Pseudomonadati</taxon>
        <taxon>Campylobacterota</taxon>
        <taxon>Epsilonproteobacteria</taxon>
        <taxon>Campylobacterales</taxon>
        <taxon>Campylobacteraceae</taxon>
        <taxon>Campylobacter</taxon>
    </lineage>
</organism>
<keyword evidence="2 5" id="KW-0812">Transmembrane</keyword>
<comment type="subcellular location">
    <subcellularLocation>
        <location evidence="1">Membrane</location>
        <topology evidence="1">Multi-pass membrane protein</topology>
    </subcellularLocation>
</comment>
<feature type="transmembrane region" description="Helical" evidence="5">
    <location>
        <begin position="31"/>
        <end position="48"/>
    </location>
</feature>
<dbReference type="HOGENOM" id="CLU_092720_1_0_7"/>
<dbReference type="PANTHER" id="PTHR36926:SF1">
    <property type="entry name" value="COLICIN V PRODUCTION PROTEIN"/>
    <property type="match status" value="1"/>
</dbReference>
<dbReference type="KEGG" id="csm:CSUB8521_0521"/>
<dbReference type="RefSeq" id="WP_039663129.1">
    <property type="nucleotide sequence ID" value="NZ_CP007772.1"/>
</dbReference>
<evidence type="ECO:0000256" key="2">
    <source>
        <dbReference type="ARBA" id="ARBA00022692"/>
    </source>
</evidence>
<dbReference type="AlphaFoldDB" id="A0A0A8H8T6"/>
<protein>
    <submittedName>
        <fullName evidence="6">Putative membrane protein, CvpA family</fullName>
    </submittedName>
</protein>
<gene>
    <name evidence="6" type="ORF">CSUB8521_0521</name>
</gene>
<keyword evidence="3 5" id="KW-1133">Transmembrane helix</keyword>
<dbReference type="GO" id="GO:0016020">
    <property type="term" value="C:membrane"/>
    <property type="evidence" value="ECO:0007669"/>
    <property type="project" value="UniProtKB-SubCell"/>
</dbReference>
<dbReference type="EMBL" id="CP007772">
    <property type="protein sequence ID" value="AJC90392.1"/>
    <property type="molecule type" value="Genomic_DNA"/>
</dbReference>
<feature type="transmembrane region" description="Helical" evidence="5">
    <location>
        <begin position="68"/>
        <end position="88"/>
    </location>
</feature>
<dbReference type="Pfam" id="PF02674">
    <property type="entry name" value="Colicin_V"/>
    <property type="match status" value="1"/>
</dbReference>
<dbReference type="OrthoDB" id="5334123at2"/>
<evidence type="ECO:0000256" key="4">
    <source>
        <dbReference type="ARBA" id="ARBA00023136"/>
    </source>
</evidence>
<accession>A0A0A8H8T6</accession>
<dbReference type="InterPro" id="IPR003825">
    <property type="entry name" value="Colicin-V_CvpA"/>
</dbReference>
<evidence type="ECO:0000256" key="1">
    <source>
        <dbReference type="ARBA" id="ARBA00004141"/>
    </source>
</evidence>
<dbReference type="GO" id="GO:0009403">
    <property type="term" value="P:toxin biosynthetic process"/>
    <property type="evidence" value="ECO:0007669"/>
    <property type="project" value="InterPro"/>
</dbReference>
<keyword evidence="4 5" id="KW-0472">Membrane</keyword>
<reference evidence="6 7" key="1">
    <citation type="journal article" date="2014" name="Genome Biol. Evol.">
        <title>Comparative Genomics of the Campylobacter lari Group.</title>
        <authorList>
            <person name="Miller W.G."/>
            <person name="Yee E."/>
            <person name="Chapman M.H."/>
            <person name="Smith T.P."/>
            <person name="Bono J.L."/>
            <person name="Huynh S."/>
            <person name="Parker C.T."/>
            <person name="Vandamme P."/>
            <person name="Luong K."/>
            <person name="Korlach J."/>
        </authorList>
    </citation>
    <scope>NUCLEOTIDE SEQUENCE [LARGE SCALE GENOMIC DNA]</scope>
    <source>
        <strain evidence="6 7">LMG 24374</strain>
    </source>
</reference>
<dbReference type="PANTHER" id="PTHR36926">
    <property type="entry name" value="COLICIN V PRODUCTION PROTEIN"/>
    <property type="match status" value="1"/>
</dbReference>
<evidence type="ECO:0000256" key="3">
    <source>
        <dbReference type="ARBA" id="ARBA00022989"/>
    </source>
</evidence>
<dbReference type="Proteomes" id="UP000031135">
    <property type="component" value="Chromosome"/>
</dbReference>
<evidence type="ECO:0000313" key="6">
    <source>
        <dbReference type="EMBL" id="AJC90392.1"/>
    </source>
</evidence>